<dbReference type="InterPro" id="IPR051339">
    <property type="entry name" value="DnaJ_subfamily_B"/>
</dbReference>
<dbReference type="PROSITE" id="PS50076">
    <property type="entry name" value="DNAJ_2"/>
    <property type="match status" value="1"/>
</dbReference>
<dbReference type="CDD" id="cd06257">
    <property type="entry name" value="DnaJ"/>
    <property type="match status" value="1"/>
</dbReference>
<dbReference type="Gene3D" id="2.60.260.20">
    <property type="entry name" value="Urease metallochaperone UreE, N-terminal domain"/>
    <property type="match status" value="2"/>
</dbReference>
<dbReference type="FunFam" id="1.10.287.110:FF:000136">
    <property type="entry name" value="DnaJ domain-containing protein Psi"/>
    <property type="match status" value="1"/>
</dbReference>
<dbReference type="PANTHER" id="PTHR24078">
    <property type="entry name" value="DNAJ HOMOLOG SUBFAMILY C MEMBER"/>
    <property type="match status" value="1"/>
</dbReference>
<dbReference type="VEuPathDB" id="FungiDB:ATEG_09344"/>
<dbReference type="InterPro" id="IPR036869">
    <property type="entry name" value="J_dom_sf"/>
</dbReference>
<evidence type="ECO:0000313" key="4">
    <source>
        <dbReference type="EMBL" id="EAU30481.1"/>
    </source>
</evidence>
<dbReference type="Gene3D" id="1.10.287.110">
    <property type="entry name" value="DnaJ domain"/>
    <property type="match status" value="1"/>
</dbReference>
<dbReference type="EMBL" id="CH476607">
    <property type="protein sequence ID" value="EAU30481.1"/>
    <property type="molecule type" value="Genomic_DNA"/>
</dbReference>
<dbReference type="OMA" id="MPIRKEG"/>
<organism evidence="4 5">
    <name type="scientific">Aspergillus terreus (strain NIH 2624 / FGSC A1156)</name>
    <dbReference type="NCBI Taxonomy" id="341663"/>
    <lineage>
        <taxon>Eukaryota</taxon>
        <taxon>Fungi</taxon>
        <taxon>Dikarya</taxon>
        <taxon>Ascomycota</taxon>
        <taxon>Pezizomycotina</taxon>
        <taxon>Eurotiomycetes</taxon>
        <taxon>Eurotiomycetidae</taxon>
        <taxon>Eurotiales</taxon>
        <taxon>Aspergillaceae</taxon>
        <taxon>Aspergillus</taxon>
        <taxon>Aspergillus subgen. Circumdati</taxon>
    </lineage>
</organism>
<dbReference type="STRING" id="341663.Q0CAE0"/>
<reference evidence="5" key="1">
    <citation type="submission" date="2005-09" db="EMBL/GenBank/DDBJ databases">
        <title>Annotation of the Aspergillus terreus NIH2624 genome.</title>
        <authorList>
            <person name="Birren B.W."/>
            <person name="Lander E.S."/>
            <person name="Galagan J.E."/>
            <person name="Nusbaum C."/>
            <person name="Devon K."/>
            <person name="Henn M."/>
            <person name="Ma L.-J."/>
            <person name="Jaffe D.B."/>
            <person name="Butler J."/>
            <person name="Alvarez P."/>
            <person name="Gnerre S."/>
            <person name="Grabherr M."/>
            <person name="Kleber M."/>
            <person name="Mauceli E.W."/>
            <person name="Brockman W."/>
            <person name="Rounsley S."/>
            <person name="Young S.K."/>
            <person name="LaButti K."/>
            <person name="Pushparaj V."/>
            <person name="DeCaprio D."/>
            <person name="Crawford M."/>
            <person name="Koehrsen M."/>
            <person name="Engels R."/>
            <person name="Montgomery P."/>
            <person name="Pearson M."/>
            <person name="Howarth C."/>
            <person name="Larson L."/>
            <person name="Luoma S."/>
            <person name="White J."/>
            <person name="Alvarado L."/>
            <person name="Kodira C.D."/>
            <person name="Zeng Q."/>
            <person name="Oleary S."/>
            <person name="Yandava C."/>
            <person name="Denning D.W."/>
            <person name="Nierman W.C."/>
            <person name="Milne T."/>
            <person name="Madden K."/>
        </authorList>
    </citation>
    <scope>NUCLEOTIDE SEQUENCE [LARGE SCALE GENOMIC DNA]</scope>
    <source>
        <strain evidence="5">NIH 2624 / FGSC A1156</strain>
    </source>
</reference>
<feature type="domain" description="J" evidence="3">
    <location>
        <begin position="6"/>
        <end position="71"/>
    </location>
</feature>
<evidence type="ECO:0000256" key="1">
    <source>
        <dbReference type="ARBA" id="ARBA00023186"/>
    </source>
</evidence>
<protein>
    <recommendedName>
        <fullName evidence="3">J domain-containing protein</fullName>
    </recommendedName>
</protein>
<dbReference type="InterPro" id="IPR001623">
    <property type="entry name" value="DnaJ_domain"/>
</dbReference>
<dbReference type="FunFam" id="2.60.260.20:FF:000013">
    <property type="entry name" value="DnaJ subfamily B member 11"/>
    <property type="match status" value="1"/>
</dbReference>
<dbReference type="InterPro" id="IPR002939">
    <property type="entry name" value="DnaJ_C"/>
</dbReference>
<dbReference type="RefSeq" id="XP_001217966.1">
    <property type="nucleotide sequence ID" value="XM_001217965.1"/>
</dbReference>
<accession>Q0CAE0</accession>
<feature type="region of interest" description="Disordered" evidence="2">
    <location>
        <begin position="168"/>
        <end position="200"/>
    </location>
</feature>
<dbReference type="Pfam" id="PF01556">
    <property type="entry name" value="DnaJ_C"/>
    <property type="match status" value="1"/>
</dbReference>
<evidence type="ECO:0000313" key="5">
    <source>
        <dbReference type="Proteomes" id="UP000007963"/>
    </source>
</evidence>
<dbReference type="GO" id="GO:0006457">
    <property type="term" value="P:protein folding"/>
    <property type="evidence" value="ECO:0007669"/>
    <property type="project" value="InterPro"/>
</dbReference>
<dbReference type="SMART" id="SM00271">
    <property type="entry name" value="DnaJ"/>
    <property type="match status" value="1"/>
</dbReference>
<dbReference type="InterPro" id="IPR018253">
    <property type="entry name" value="DnaJ_domain_CS"/>
</dbReference>
<dbReference type="HOGENOM" id="CLU_017633_0_0_1"/>
<dbReference type="GO" id="GO:0006413">
    <property type="term" value="P:translational initiation"/>
    <property type="evidence" value="ECO:0007669"/>
    <property type="project" value="TreeGrafter"/>
</dbReference>
<proteinExistence type="predicted"/>
<evidence type="ECO:0000259" key="3">
    <source>
        <dbReference type="PROSITE" id="PS50076"/>
    </source>
</evidence>
<dbReference type="SUPFAM" id="SSF49493">
    <property type="entry name" value="HSP40/DnaJ peptide-binding domain"/>
    <property type="match status" value="2"/>
</dbReference>
<dbReference type="SUPFAM" id="SSF46565">
    <property type="entry name" value="Chaperone J-domain"/>
    <property type="match status" value="1"/>
</dbReference>
<keyword evidence="1" id="KW-0143">Chaperone</keyword>
<dbReference type="PRINTS" id="PR00625">
    <property type="entry name" value="JDOMAIN"/>
</dbReference>
<name>Q0CAE0_ASPTN</name>
<dbReference type="GO" id="GO:0051087">
    <property type="term" value="F:protein-folding chaperone binding"/>
    <property type="evidence" value="ECO:0007669"/>
    <property type="project" value="TreeGrafter"/>
</dbReference>
<dbReference type="eggNOG" id="KOG0714">
    <property type="taxonomic scope" value="Eukaryota"/>
</dbReference>
<dbReference type="AlphaFoldDB" id="Q0CAE0"/>
<dbReference type="Pfam" id="PF00226">
    <property type="entry name" value="DnaJ"/>
    <property type="match status" value="1"/>
</dbReference>
<dbReference type="PROSITE" id="PS00636">
    <property type="entry name" value="DNAJ_1"/>
    <property type="match status" value="1"/>
</dbReference>
<dbReference type="Proteomes" id="UP000007963">
    <property type="component" value="Unassembled WGS sequence"/>
</dbReference>
<dbReference type="FunFam" id="2.60.260.20:FF:000002">
    <property type="entry name" value="Dnaj homolog subfamily b member"/>
    <property type="match status" value="1"/>
</dbReference>
<dbReference type="OrthoDB" id="550424at2759"/>
<sequence>MVAETKLYDSLNIKPDASQDEIKKAYRKAALKYHPDKNKDNPQASEKFKEVSQAYEVLSDPEKRKVYDQFGLDYLMRGGPAPPPGGGGGAGPNPFEGGMPGGFSFGGMPGGGGTRTFHFSTGPGGAGGFSFSNADDIFRNFAKSSGGMGGGLDDDDFLSSMFGAGMGGGGGGPRFRTSRSSGGGGPGFQKAQRAPTPEPTVVEKELPLTLEELMKGTTKKVVVKSKTFDASGKRSVQDVTLEANIKPGLRTGSKIKYRDVGDQEEGGRQDVHLIVTEKEHPTFKRQGDNLITTVEISLKEALCGWERIVRTIDGKSLRVSKPGPTQPGYEERFPGQGMTISKKPNERGDLLVRVKVNFPNSLTQSQKDILKDVLP</sequence>
<evidence type="ECO:0000256" key="2">
    <source>
        <dbReference type="SAM" id="MobiDB-lite"/>
    </source>
</evidence>
<gene>
    <name evidence="4" type="ORF">ATEG_09344</name>
</gene>
<dbReference type="GeneID" id="4353624"/>
<dbReference type="GO" id="GO:0051082">
    <property type="term" value="F:unfolded protein binding"/>
    <property type="evidence" value="ECO:0007669"/>
    <property type="project" value="InterPro"/>
</dbReference>
<dbReference type="GO" id="GO:0005829">
    <property type="term" value="C:cytosol"/>
    <property type="evidence" value="ECO:0007669"/>
    <property type="project" value="TreeGrafter"/>
</dbReference>
<dbReference type="PANTHER" id="PTHR24078:SF553">
    <property type="entry name" value="DNAJ HOMOLOG SUBFAMILY B MEMBER 5"/>
    <property type="match status" value="1"/>
</dbReference>
<dbReference type="InterPro" id="IPR008971">
    <property type="entry name" value="HSP40/DnaJ_pept-bd"/>
</dbReference>
<dbReference type="CDD" id="cd10747">
    <property type="entry name" value="DnaJ_C"/>
    <property type="match status" value="1"/>
</dbReference>